<keyword evidence="3" id="KW-0732">Signal</keyword>
<evidence type="ECO:0000256" key="1">
    <source>
        <dbReference type="ARBA" id="ARBA00004613"/>
    </source>
</evidence>
<keyword evidence="4" id="KW-0175">Coiled coil</keyword>
<dbReference type="SMART" id="SM00110">
    <property type="entry name" value="C1Q"/>
    <property type="match status" value="1"/>
</dbReference>
<reference evidence="6 7" key="1">
    <citation type="submission" date="2024-02" db="EMBL/GenBank/DDBJ databases">
        <title>Chromosome-scale genome assembly of the rough periwinkle Littorina saxatilis.</title>
        <authorList>
            <person name="De Jode A."/>
            <person name="Faria R."/>
            <person name="Formenti G."/>
            <person name="Sims Y."/>
            <person name="Smith T.P."/>
            <person name="Tracey A."/>
            <person name="Wood J.M.D."/>
            <person name="Zagrodzka Z.B."/>
            <person name="Johannesson K."/>
            <person name="Butlin R.K."/>
            <person name="Leder E.H."/>
        </authorList>
    </citation>
    <scope>NUCLEOTIDE SEQUENCE [LARGE SCALE GENOMIC DNA]</scope>
    <source>
        <strain evidence="6">Snail1</strain>
        <tissue evidence="6">Muscle</tissue>
    </source>
</reference>
<dbReference type="InterPro" id="IPR050822">
    <property type="entry name" value="Cerebellin_Synaptic_Org"/>
</dbReference>
<keyword evidence="7" id="KW-1185">Reference proteome</keyword>
<dbReference type="Proteomes" id="UP001374579">
    <property type="component" value="Unassembled WGS sequence"/>
</dbReference>
<dbReference type="PANTHER" id="PTHR22923:SF116">
    <property type="entry name" value="C1Q DOMAIN-CONTAINING PROTEIN"/>
    <property type="match status" value="1"/>
</dbReference>
<dbReference type="EMBL" id="JBAMIC010004070">
    <property type="protein sequence ID" value="KAK7087355.1"/>
    <property type="molecule type" value="Genomic_DNA"/>
</dbReference>
<evidence type="ECO:0000313" key="7">
    <source>
        <dbReference type="Proteomes" id="UP001374579"/>
    </source>
</evidence>
<evidence type="ECO:0000256" key="2">
    <source>
        <dbReference type="ARBA" id="ARBA00022525"/>
    </source>
</evidence>
<accession>A0AAN9AI89</accession>
<dbReference type="PROSITE" id="PS50871">
    <property type="entry name" value="C1Q"/>
    <property type="match status" value="1"/>
</dbReference>
<name>A0AAN9AI89_9CAEN</name>
<gene>
    <name evidence="6" type="ORF">V1264_021420</name>
</gene>
<sequence>MYHTMISQAAIVLIVMGHGVHALFFFPVSPSSRKTRSDDDLNTAAFYQLVNKVDSLQAQLQATQTRVTDLQSKLQDENRHVVAFSAEMSTEDAIHASAGSIIPFDKVIVNTGTGYDPATSFFTAPFDGAYMFFVYADISTDYRALHYYKSGKRVAACDNDGGMRRITCGLTLSLTTADTVSLRHYLSEGSIGAGEASAFSGFRIH</sequence>
<dbReference type="SUPFAM" id="SSF49842">
    <property type="entry name" value="TNF-like"/>
    <property type="match status" value="1"/>
</dbReference>
<dbReference type="AlphaFoldDB" id="A0AAN9AI89"/>
<dbReference type="InterPro" id="IPR008983">
    <property type="entry name" value="Tumour_necrosis_fac-like_dom"/>
</dbReference>
<dbReference type="Gene3D" id="2.60.120.40">
    <property type="match status" value="1"/>
</dbReference>
<feature type="coiled-coil region" evidence="4">
    <location>
        <begin position="53"/>
        <end position="80"/>
    </location>
</feature>
<evidence type="ECO:0000256" key="3">
    <source>
        <dbReference type="ARBA" id="ARBA00022729"/>
    </source>
</evidence>
<comment type="subcellular location">
    <subcellularLocation>
        <location evidence="1">Secreted</location>
    </subcellularLocation>
</comment>
<dbReference type="PANTHER" id="PTHR22923">
    <property type="entry name" value="CEREBELLIN-RELATED"/>
    <property type="match status" value="1"/>
</dbReference>
<evidence type="ECO:0000256" key="4">
    <source>
        <dbReference type="SAM" id="Coils"/>
    </source>
</evidence>
<evidence type="ECO:0000259" key="5">
    <source>
        <dbReference type="PROSITE" id="PS50871"/>
    </source>
</evidence>
<keyword evidence="2" id="KW-0964">Secreted</keyword>
<dbReference type="InterPro" id="IPR001073">
    <property type="entry name" value="C1q_dom"/>
</dbReference>
<comment type="caution">
    <text evidence="6">The sequence shown here is derived from an EMBL/GenBank/DDBJ whole genome shotgun (WGS) entry which is preliminary data.</text>
</comment>
<dbReference type="GO" id="GO:0005576">
    <property type="term" value="C:extracellular region"/>
    <property type="evidence" value="ECO:0007669"/>
    <property type="project" value="UniProtKB-SubCell"/>
</dbReference>
<dbReference type="Pfam" id="PF00386">
    <property type="entry name" value="C1q"/>
    <property type="match status" value="1"/>
</dbReference>
<organism evidence="6 7">
    <name type="scientific">Littorina saxatilis</name>
    <dbReference type="NCBI Taxonomy" id="31220"/>
    <lineage>
        <taxon>Eukaryota</taxon>
        <taxon>Metazoa</taxon>
        <taxon>Spiralia</taxon>
        <taxon>Lophotrochozoa</taxon>
        <taxon>Mollusca</taxon>
        <taxon>Gastropoda</taxon>
        <taxon>Caenogastropoda</taxon>
        <taxon>Littorinimorpha</taxon>
        <taxon>Littorinoidea</taxon>
        <taxon>Littorinidae</taxon>
        <taxon>Littorina</taxon>
    </lineage>
</organism>
<proteinExistence type="predicted"/>
<protein>
    <recommendedName>
        <fullName evidence="5">C1q domain-containing protein</fullName>
    </recommendedName>
</protein>
<evidence type="ECO:0000313" key="6">
    <source>
        <dbReference type="EMBL" id="KAK7087355.1"/>
    </source>
</evidence>
<feature type="domain" description="C1q" evidence="5">
    <location>
        <begin position="77"/>
        <end position="205"/>
    </location>
</feature>
<dbReference type="PRINTS" id="PR00007">
    <property type="entry name" value="COMPLEMNTC1Q"/>
</dbReference>